<dbReference type="PROSITE" id="PS51257">
    <property type="entry name" value="PROKAR_LIPOPROTEIN"/>
    <property type="match status" value="1"/>
</dbReference>
<comment type="caution">
    <text evidence="1">The sequence shown here is derived from an EMBL/GenBank/DDBJ whole genome shotgun (WGS) entry which is preliminary data.</text>
</comment>
<dbReference type="Proteomes" id="UP000260783">
    <property type="component" value="Unassembled WGS sequence"/>
</dbReference>
<reference evidence="1 2" key="1">
    <citation type="submission" date="2018-08" db="EMBL/GenBank/DDBJ databases">
        <title>A genome reference for cultivated species of the human gut microbiota.</title>
        <authorList>
            <person name="Zou Y."/>
            <person name="Xue W."/>
            <person name="Luo G."/>
        </authorList>
    </citation>
    <scope>NUCLEOTIDE SEQUENCE [LARGE SCALE GENOMIC DNA]</scope>
    <source>
        <strain evidence="1 2">AF29-11BH</strain>
    </source>
</reference>
<dbReference type="EMBL" id="QVEW01000010">
    <property type="protein sequence ID" value="RGB96263.1"/>
    <property type="molecule type" value="Genomic_DNA"/>
</dbReference>
<accession>A0A3E2UIQ4</accession>
<name>A0A3E2UIQ4_9FIRM</name>
<dbReference type="AlphaFoldDB" id="A0A3E2UIQ4"/>
<evidence type="ECO:0000313" key="1">
    <source>
        <dbReference type="EMBL" id="RGB96263.1"/>
    </source>
</evidence>
<protein>
    <submittedName>
        <fullName evidence="1">Uncharacterized protein</fullName>
    </submittedName>
</protein>
<gene>
    <name evidence="1" type="ORF">DWZ04_10120</name>
</gene>
<proteinExistence type="predicted"/>
<organism evidence="1 2">
    <name type="scientific">Faecalibacterium prausnitzii</name>
    <dbReference type="NCBI Taxonomy" id="853"/>
    <lineage>
        <taxon>Bacteria</taxon>
        <taxon>Bacillati</taxon>
        <taxon>Bacillota</taxon>
        <taxon>Clostridia</taxon>
        <taxon>Eubacteriales</taxon>
        <taxon>Oscillospiraceae</taxon>
        <taxon>Faecalibacterium</taxon>
    </lineage>
</organism>
<evidence type="ECO:0000313" key="2">
    <source>
        <dbReference type="Proteomes" id="UP000260783"/>
    </source>
</evidence>
<dbReference type="RefSeq" id="WP_117527247.1">
    <property type="nucleotide sequence ID" value="NZ_BNEV01000116.1"/>
</dbReference>
<sequence>MKKLSKIVALLLAGAMAMVMLTACTGGNGPNTPGNSEEQKMMEKITSSEQGKGIKGNDPGLYQTALSDLNADFKTQSEKGGKFKGELRVKGTDPAEKYVTITVTANYRSSEFITSLLKFISDNIGRKYPDTNVDFSGNSSWSKAAVVVRSNEYGTYVAVAIQVRNLNYPKT</sequence>